<dbReference type="Gene3D" id="3.40.50.2300">
    <property type="match status" value="1"/>
</dbReference>
<feature type="domain" description="Response regulatory" evidence="2">
    <location>
        <begin position="10"/>
        <end position="137"/>
    </location>
</feature>
<organism evidence="3 4">
    <name type="scientific">Pedosphaera parvula (strain Ellin514)</name>
    <dbReference type="NCBI Taxonomy" id="320771"/>
    <lineage>
        <taxon>Bacteria</taxon>
        <taxon>Pseudomonadati</taxon>
        <taxon>Verrucomicrobiota</taxon>
        <taxon>Pedosphaerae</taxon>
        <taxon>Pedosphaerales</taxon>
        <taxon>Pedosphaeraceae</taxon>
        <taxon>Pedosphaera</taxon>
    </lineage>
</organism>
<gene>
    <name evidence="3" type="ORF">Cflav_PD0327</name>
</gene>
<sequence>MGNACTRVFRVLIADGSPGDRRLLRRAIGLVDGLQIVAELSSATEAISYLRGESRFSDRQQFPLPNLILLDFKQPGKYGLQTLKRLLESAPYKITVVVLTDFRETACIKKALDLGADLYEVKPHRDEERLAMMLALEDHLLQSSLSVHRHFTVSSAA</sequence>
<dbReference type="SMART" id="SM00448">
    <property type="entry name" value="REC"/>
    <property type="match status" value="1"/>
</dbReference>
<reference evidence="3 4" key="1">
    <citation type="journal article" date="2011" name="J. Bacteriol.">
        <title>Genome sequence of 'Pedosphaera parvula' Ellin514, an aerobic Verrucomicrobial isolate from pasture soil.</title>
        <authorList>
            <person name="Kant R."/>
            <person name="van Passel M.W."/>
            <person name="Sangwan P."/>
            <person name="Palva A."/>
            <person name="Lucas S."/>
            <person name="Copeland A."/>
            <person name="Lapidus A."/>
            <person name="Glavina Del Rio T."/>
            <person name="Dalin E."/>
            <person name="Tice H."/>
            <person name="Bruce D."/>
            <person name="Goodwin L."/>
            <person name="Pitluck S."/>
            <person name="Chertkov O."/>
            <person name="Larimer F.W."/>
            <person name="Land M.L."/>
            <person name="Hauser L."/>
            <person name="Brettin T.S."/>
            <person name="Detter J.C."/>
            <person name="Han S."/>
            <person name="de Vos W.M."/>
            <person name="Janssen P.H."/>
            <person name="Smidt H."/>
        </authorList>
    </citation>
    <scope>NUCLEOTIDE SEQUENCE [LARGE SCALE GENOMIC DNA]</scope>
    <source>
        <strain evidence="3 4">Ellin514</strain>
    </source>
</reference>
<comment type="caution">
    <text evidence="3">The sequence shown here is derived from an EMBL/GenBank/DDBJ whole genome shotgun (WGS) entry which is preliminary data.</text>
</comment>
<dbReference type="PANTHER" id="PTHR44520">
    <property type="entry name" value="RESPONSE REGULATOR RCP1-RELATED"/>
    <property type="match status" value="1"/>
</dbReference>
<feature type="modified residue" description="4-aspartylphosphate" evidence="1">
    <location>
        <position position="71"/>
    </location>
</feature>
<keyword evidence="4" id="KW-1185">Reference proteome</keyword>
<evidence type="ECO:0000259" key="2">
    <source>
        <dbReference type="PROSITE" id="PS50110"/>
    </source>
</evidence>
<evidence type="ECO:0000313" key="4">
    <source>
        <dbReference type="Proteomes" id="UP000003688"/>
    </source>
</evidence>
<dbReference type="Pfam" id="PF00072">
    <property type="entry name" value="Response_reg"/>
    <property type="match status" value="1"/>
</dbReference>
<evidence type="ECO:0000256" key="1">
    <source>
        <dbReference type="PROSITE-ProRule" id="PRU00169"/>
    </source>
</evidence>
<accession>B9XS63</accession>
<dbReference type="Proteomes" id="UP000003688">
    <property type="component" value="Unassembled WGS sequence"/>
</dbReference>
<dbReference type="PROSITE" id="PS50110">
    <property type="entry name" value="RESPONSE_REGULATORY"/>
    <property type="match status" value="1"/>
</dbReference>
<dbReference type="SUPFAM" id="SSF52172">
    <property type="entry name" value="CheY-like"/>
    <property type="match status" value="1"/>
</dbReference>
<dbReference type="InterPro" id="IPR001789">
    <property type="entry name" value="Sig_transdc_resp-reg_receiver"/>
</dbReference>
<dbReference type="InterPro" id="IPR052893">
    <property type="entry name" value="TCS_response_regulator"/>
</dbReference>
<dbReference type="STRING" id="320771.Cflav_PD0327"/>
<dbReference type="GO" id="GO:0000160">
    <property type="term" value="P:phosphorelay signal transduction system"/>
    <property type="evidence" value="ECO:0007669"/>
    <property type="project" value="InterPro"/>
</dbReference>
<name>B9XS63_PEDPL</name>
<protein>
    <submittedName>
        <fullName evidence="3">Response regulator receiver protein</fullName>
    </submittedName>
</protein>
<dbReference type="AlphaFoldDB" id="B9XS63"/>
<dbReference type="OrthoDB" id="192140at2"/>
<dbReference type="PANTHER" id="PTHR44520:SF1">
    <property type="entry name" value="TWO-COMPONENT SYSTEM REGULATORY PROTEIN"/>
    <property type="match status" value="1"/>
</dbReference>
<keyword evidence="1" id="KW-0597">Phosphoprotein</keyword>
<dbReference type="InterPro" id="IPR011006">
    <property type="entry name" value="CheY-like_superfamily"/>
</dbReference>
<dbReference type="RefSeq" id="WP_007418646.1">
    <property type="nucleotide sequence ID" value="NZ_ABOX02000074.1"/>
</dbReference>
<evidence type="ECO:0000313" key="3">
    <source>
        <dbReference type="EMBL" id="EEF57318.1"/>
    </source>
</evidence>
<proteinExistence type="predicted"/>
<dbReference type="EMBL" id="ABOX02000074">
    <property type="protein sequence ID" value="EEF57318.1"/>
    <property type="molecule type" value="Genomic_DNA"/>
</dbReference>